<dbReference type="Gene3D" id="3.20.20.70">
    <property type="entry name" value="Aldolase class I"/>
    <property type="match status" value="1"/>
</dbReference>
<dbReference type="GO" id="GO:0009098">
    <property type="term" value="P:L-leucine biosynthetic process"/>
    <property type="evidence" value="ECO:0007669"/>
    <property type="project" value="TreeGrafter"/>
</dbReference>
<protein>
    <submittedName>
        <fullName evidence="3">2-isopropylmalate synthase</fullName>
    </submittedName>
</protein>
<dbReference type="AlphaFoldDB" id="A0A538UCM6"/>
<organism evidence="3 4">
    <name type="scientific">Eiseniibacteriota bacterium</name>
    <dbReference type="NCBI Taxonomy" id="2212470"/>
    <lineage>
        <taxon>Bacteria</taxon>
        <taxon>Candidatus Eiseniibacteriota</taxon>
    </lineage>
</organism>
<dbReference type="PANTHER" id="PTHR10277:SF9">
    <property type="entry name" value="2-ISOPROPYLMALATE SYNTHASE 1, CHLOROPLASTIC-RELATED"/>
    <property type="match status" value="1"/>
</dbReference>
<proteinExistence type="predicted"/>
<evidence type="ECO:0000256" key="1">
    <source>
        <dbReference type="ARBA" id="ARBA00023211"/>
    </source>
</evidence>
<comment type="caution">
    <text evidence="3">The sequence shown here is derived from an EMBL/GenBank/DDBJ whole genome shotgun (WGS) entry which is preliminary data.</text>
</comment>
<reference evidence="3 4" key="1">
    <citation type="journal article" date="2019" name="Nat. Microbiol.">
        <title>Mediterranean grassland soil C-N compound turnover is dependent on rainfall and depth, and is mediated by genomically divergent microorganisms.</title>
        <authorList>
            <person name="Diamond S."/>
            <person name="Andeer P.F."/>
            <person name="Li Z."/>
            <person name="Crits-Christoph A."/>
            <person name="Burstein D."/>
            <person name="Anantharaman K."/>
            <person name="Lane K.R."/>
            <person name="Thomas B.C."/>
            <person name="Pan C."/>
            <person name="Northen T.R."/>
            <person name="Banfield J.F."/>
        </authorList>
    </citation>
    <scope>NUCLEOTIDE SEQUENCE [LARGE SCALE GENOMIC DNA]</scope>
    <source>
        <strain evidence="3">WS_11</strain>
    </source>
</reference>
<evidence type="ECO:0000313" key="4">
    <source>
        <dbReference type="Proteomes" id="UP000319771"/>
    </source>
</evidence>
<dbReference type="Pfam" id="PF00682">
    <property type="entry name" value="HMGL-like"/>
    <property type="match status" value="1"/>
</dbReference>
<accession>A0A538UCM6</accession>
<dbReference type="EMBL" id="VBPB01000056">
    <property type="protein sequence ID" value="TMQ73620.1"/>
    <property type="molecule type" value="Genomic_DNA"/>
</dbReference>
<dbReference type="InterPro" id="IPR000891">
    <property type="entry name" value="PYR_CT"/>
</dbReference>
<evidence type="ECO:0000313" key="3">
    <source>
        <dbReference type="EMBL" id="TMQ73620.1"/>
    </source>
</evidence>
<dbReference type="SUPFAM" id="SSF51569">
    <property type="entry name" value="Aldolase"/>
    <property type="match status" value="1"/>
</dbReference>
<dbReference type="PANTHER" id="PTHR10277">
    <property type="entry name" value="HOMOCITRATE SYNTHASE-RELATED"/>
    <property type="match status" value="1"/>
</dbReference>
<dbReference type="InterPro" id="IPR050073">
    <property type="entry name" value="2-IPM_HCS-like"/>
</dbReference>
<dbReference type="Proteomes" id="UP000319771">
    <property type="component" value="Unassembled WGS sequence"/>
</dbReference>
<name>A0A538UCM6_UNCEI</name>
<sequence length="413" mass="44823">MDERELIHDWNDAGERWDRPGFRIQFDDETLRDGLQSPSVASPDIADKLGILHLMERLGIDTADIGLPGAGKHVVADVSLLAREIATQRLRITANCAARTLRQDITPIIEISQQAGIPIEACTFIGSSPIRQYAEDWTVDTLLRHTEDAVSYAVTHGLPVMYVTEDTVRAHPDTLRRLFLTAIRAGATRLCLCDTVGHATPAGAANLVRFALEVVRESGAEIGLDWHGHCDRGLAIINTIAAIRAGATRVHGCAIGIGERVGNTPMDQLLVNLRLLGWIDNDLGALPEYCERVSQATGVPIPPNYPVVGRDAFRTGTGVHAAAVIKAEKKGHAWLADRIYSGVPASLVGRRQGIEVGPMSGESNVLYWLERHAIAPTPERVQAVFQRAKSVNRVLTEAEIGAVLAALDETRVP</sequence>
<feature type="domain" description="Pyruvate carboxyltransferase" evidence="2">
    <location>
        <begin position="24"/>
        <end position="289"/>
    </location>
</feature>
<dbReference type="InterPro" id="IPR013785">
    <property type="entry name" value="Aldolase_TIM"/>
</dbReference>
<evidence type="ECO:0000259" key="2">
    <source>
        <dbReference type="PROSITE" id="PS50991"/>
    </source>
</evidence>
<dbReference type="GO" id="GO:0003852">
    <property type="term" value="F:2-isopropylmalate synthase activity"/>
    <property type="evidence" value="ECO:0007669"/>
    <property type="project" value="TreeGrafter"/>
</dbReference>
<gene>
    <name evidence="3" type="ORF">E6K81_03795</name>
</gene>
<keyword evidence="1" id="KW-0464">Manganese</keyword>
<dbReference type="PROSITE" id="PS50991">
    <property type="entry name" value="PYR_CT"/>
    <property type="match status" value="1"/>
</dbReference>